<evidence type="ECO:0000313" key="3">
    <source>
        <dbReference type="Proteomes" id="UP000299102"/>
    </source>
</evidence>
<comment type="caution">
    <text evidence="2">The sequence shown here is derived from an EMBL/GenBank/DDBJ whole genome shotgun (WGS) entry which is preliminary data.</text>
</comment>
<feature type="compositionally biased region" description="Basic and acidic residues" evidence="1">
    <location>
        <begin position="26"/>
        <end position="44"/>
    </location>
</feature>
<organism evidence="2 3">
    <name type="scientific">Eumeta variegata</name>
    <name type="common">Bagworm moth</name>
    <name type="synonym">Eumeta japonica</name>
    <dbReference type="NCBI Taxonomy" id="151549"/>
    <lineage>
        <taxon>Eukaryota</taxon>
        <taxon>Metazoa</taxon>
        <taxon>Ecdysozoa</taxon>
        <taxon>Arthropoda</taxon>
        <taxon>Hexapoda</taxon>
        <taxon>Insecta</taxon>
        <taxon>Pterygota</taxon>
        <taxon>Neoptera</taxon>
        <taxon>Endopterygota</taxon>
        <taxon>Lepidoptera</taxon>
        <taxon>Glossata</taxon>
        <taxon>Ditrysia</taxon>
        <taxon>Tineoidea</taxon>
        <taxon>Psychidae</taxon>
        <taxon>Oiketicinae</taxon>
        <taxon>Eumeta</taxon>
    </lineage>
</organism>
<sequence>MQREEIIVLSDSNDDREWFLPNNAHESQESIGREWFDPYDRAPDSEDENMTTSSQTTERSEREESPRVLFEGRLDRYIRRRWNYTQYIAQIGVTWTLIESDSEGGGPALVESAYIKQNFWR</sequence>
<evidence type="ECO:0000256" key="1">
    <source>
        <dbReference type="SAM" id="MobiDB-lite"/>
    </source>
</evidence>
<dbReference type="AlphaFoldDB" id="A0A4C1SQ58"/>
<dbReference type="OrthoDB" id="8066146at2759"/>
<evidence type="ECO:0000313" key="2">
    <source>
        <dbReference type="EMBL" id="GBP04125.1"/>
    </source>
</evidence>
<name>A0A4C1SQ58_EUMVA</name>
<reference evidence="2 3" key="1">
    <citation type="journal article" date="2019" name="Commun. Biol.">
        <title>The bagworm genome reveals a unique fibroin gene that provides high tensile strength.</title>
        <authorList>
            <person name="Kono N."/>
            <person name="Nakamura H."/>
            <person name="Ohtoshi R."/>
            <person name="Tomita M."/>
            <person name="Numata K."/>
            <person name="Arakawa K."/>
        </authorList>
    </citation>
    <scope>NUCLEOTIDE SEQUENCE [LARGE SCALE GENOMIC DNA]</scope>
</reference>
<accession>A0A4C1SQ58</accession>
<gene>
    <name evidence="2" type="ORF">EVAR_73518_1</name>
</gene>
<protein>
    <submittedName>
        <fullName evidence="2">Uncharacterized protein</fullName>
    </submittedName>
</protein>
<dbReference type="Proteomes" id="UP000299102">
    <property type="component" value="Unassembled WGS sequence"/>
</dbReference>
<feature type="region of interest" description="Disordered" evidence="1">
    <location>
        <begin position="18"/>
        <end position="65"/>
    </location>
</feature>
<dbReference type="EMBL" id="BGZK01010798">
    <property type="protein sequence ID" value="GBP04125.1"/>
    <property type="molecule type" value="Genomic_DNA"/>
</dbReference>
<keyword evidence="3" id="KW-1185">Reference proteome</keyword>
<proteinExistence type="predicted"/>